<gene>
    <name evidence="2" type="primary">50</name>
</gene>
<protein>
    <submittedName>
        <fullName evidence="2">Gp14 neck protein</fullName>
    </submittedName>
</protein>
<dbReference type="Pfam" id="PF11649">
    <property type="entry name" value="T4_neck-protein"/>
    <property type="match status" value="1"/>
</dbReference>
<organism evidence="2 3">
    <name type="scientific">Delftia phage PhiW-14</name>
    <name type="common">Deftia acidovorans bacteriophage phiW-14</name>
    <dbReference type="NCBI Taxonomy" id="665032"/>
    <lineage>
        <taxon>Viruses</taxon>
        <taxon>Duplodnaviria</taxon>
        <taxon>Heunggongvirae</taxon>
        <taxon>Uroviricota</taxon>
        <taxon>Caudoviricetes</taxon>
        <taxon>Ionavirus</taxon>
        <taxon>Ionavirus W14</taxon>
    </lineage>
</organism>
<reference evidence="3" key="1">
    <citation type="submission" date="2009-07" db="EMBL/GenBank/DDBJ databases">
        <authorList>
            <person name="Kropinski A.M."/>
            <person name="Villegas A."/>
            <person name="Lingohr E.J."/>
        </authorList>
    </citation>
    <scope>NUCLEOTIDE SEQUENCE [LARGE SCALE GENOMIC DNA]</scope>
</reference>
<feature type="region of interest" description="Disordered" evidence="1">
    <location>
        <begin position="190"/>
        <end position="225"/>
    </location>
</feature>
<name>C9DG21_BPW14</name>
<keyword evidence="3" id="KW-1185">Reference proteome</keyword>
<dbReference type="OrthoDB" id="5624at10239"/>
<dbReference type="RefSeq" id="YP_003358904.1">
    <property type="nucleotide sequence ID" value="NC_013697.1"/>
</dbReference>
<sequence length="225" mass="25470">MAVNAYLNSPSAGQVQGQDLLESLIIESIQASGQDVLFMRKEQLALDPLYRESVSNQYQKGWEIEMYQYDVVNFNGDGDLFSKFGLISTDQCTLQVAKTRFEVEARANNDPNPAPLEDDVIYMPMSKTLWRIRKVKEDPKYYRHGKNYVWRLECVTYDPSNEDFVGDELGREDFGEMLSDKAVDGMSKALGLKPSDQQNQGSDLEDAGHDAIAPKFDQNNPFEGC</sequence>
<dbReference type="Proteomes" id="UP000008986">
    <property type="component" value="Segment"/>
</dbReference>
<proteinExistence type="predicted"/>
<evidence type="ECO:0000313" key="3">
    <source>
        <dbReference type="Proteomes" id="UP000008986"/>
    </source>
</evidence>
<organismHost>
    <name type="scientific">Delftia acidovorans</name>
    <name type="common">Pseudomonas acidovorans</name>
    <name type="synonym">Comamonas acidovorans</name>
    <dbReference type="NCBI Taxonomy" id="80866"/>
</organismHost>
<accession>C9DG21</accession>
<evidence type="ECO:0000256" key="1">
    <source>
        <dbReference type="SAM" id="MobiDB-lite"/>
    </source>
</evidence>
<dbReference type="KEGG" id="vg:8683997"/>
<dbReference type="EMBL" id="GQ357915">
    <property type="protein sequence ID" value="ACV50072.1"/>
    <property type="molecule type" value="Genomic_DNA"/>
</dbReference>
<evidence type="ECO:0000313" key="2">
    <source>
        <dbReference type="EMBL" id="ACV50072.1"/>
    </source>
</evidence>
<dbReference type="GeneID" id="8683997"/>
<dbReference type="InterPro" id="IPR021674">
    <property type="entry name" value="Phage_T4_Gp14_neck-protein"/>
</dbReference>